<comment type="subcellular location">
    <subcellularLocation>
        <location evidence="6">Cytoplasm</location>
    </subcellularLocation>
</comment>
<proteinExistence type="inferred from homology"/>
<evidence type="ECO:0000256" key="2">
    <source>
        <dbReference type="ARBA" id="ARBA00022490"/>
    </source>
</evidence>
<dbReference type="InterPro" id="IPR004498">
    <property type="entry name" value="Ribosomal_PrmA_MeTrfase"/>
</dbReference>
<gene>
    <name evidence="6 7" type="primary">prmA</name>
    <name evidence="7" type="ORF">H9798_02500</name>
</gene>
<dbReference type="AlphaFoldDB" id="A0A9D2H7H9"/>
<dbReference type="NCBIfam" id="TIGR00406">
    <property type="entry name" value="prmA"/>
    <property type="match status" value="1"/>
</dbReference>
<evidence type="ECO:0000256" key="1">
    <source>
        <dbReference type="ARBA" id="ARBA00009741"/>
    </source>
</evidence>
<dbReference type="SUPFAM" id="SSF53335">
    <property type="entry name" value="S-adenosyl-L-methionine-dependent methyltransferases"/>
    <property type="match status" value="1"/>
</dbReference>
<dbReference type="Proteomes" id="UP000824223">
    <property type="component" value="Unassembled WGS sequence"/>
</dbReference>
<evidence type="ECO:0000256" key="4">
    <source>
        <dbReference type="ARBA" id="ARBA00022679"/>
    </source>
</evidence>
<keyword evidence="4 6" id="KW-0808">Transferase</keyword>
<dbReference type="InterPro" id="IPR029063">
    <property type="entry name" value="SAM-dependent_MTases_sf"/>
</dbReference>
<dbReference type="PANTHER" id="PTHR43648">
    <property type="entry name" value="ELECTRON TRANSFER FLAVOPROTEIN BETA SUBUNIT LYSINE METHYLTRANSFERASE"/>
    <property type="match status" value="1"/>
</dbReference>
<dbReference type="Pfam" id="PF06325">
    <property type="entry name" value="PrmA"/>
    <property type="match status" value="1"/>
</dbReference>
<dbReference type="GO" id="GO:0005737">
    <property type="term" value="C:cytoplasm"/>
    <property type="evidence" value="ECO:0007669"/>
    <property type="project" value="UniProtKB-SubCell"/>
</dbReference>
<feature type="binding site" evidence="6">
    <location>
        <position position="202"/>
    </location>
    <ligand>
        <name>S-adenosyl-L-methionine</name>
        <dbReference type="ChEBI" id="CHEBI:59789"/>
    </ligand>
</feature>
<evidence type="ECO:0000256" key="5">
    <source>
        <dbReference type="ARBA" id="ARBA00022691"/>
    </source>
</evidence>
<dbReference type="EC" id="2.1.1.-" evidence="6"/>
<keyword evidence="7" id="KW-0687">Ribonucleoprotein</keyword>
<feature type="binding site" evidence="6">
    <location>
        <position position="253"/>
    </location>
    <ligand>
        <name>S-adenosyl-L-methionine</name>
        <dbReference type="ChEBI" id="CHEBI:59789"/>
    </ligand>
</feature>
<dbReference type="HAMAP" id="MF_00735">
    <property type="entry name" value="Methyltr_PrmA"/>
    <property type="match status" value="1"/>
</dbReference>
<accession>A0A9D2H7H9</accession>
<feature type="binding site" evidence="6">
    <location>
        <position position="180"/>
    </location>
    <ligand>
        <name>S-adenosyl-L-methionine</name>
        <dbReference type="ChEBI" id="CHEBI:59789"/>
    </ligand>
</feature>
<evidence type="ECO:0000313" key="7">
    <source>
        <dbReference type="EMBL" id="HJA06008.1"/>
    </source>
</evidence>
<dbReference type="InterPro" id="IPR050078">
    <property type="entry name" value="Ribosomal_L11_MeTrfase_PrmA"/>
</dbReference>
<dbReference type="PANTHER" id="PTHR43648:SF1">
    <property type="entry name" value="ELECTRON TRANSFER FLAVOPROTEIN BETA SUBUNIT LYSINE METHYLTRANSFERASE"/>
    <property type="match status" value="1"/>
</dbReference>
<dbReference type="GO" id="GO:0008276">
    <property type="term" value="F:protein methyltransferase activity"/>
    <property type="evidence" value="ECO:0007669"/>
    <property type="project" value="UniProtKB-UniRule"/>
</dbReference>
<sequence>MKWNKFRLKTTTEAEDIVSSMLMDLGIQGVEIEDKIPLSQSDKEQMFVDILPQIEADDGVAYLSFYMEPEEDQEKILKDVKRGLKEMSAYVNVGECTIEESETEDVDWVNNWKQYFHQFYVDDILIIPSWEEVKAKDKDKMVIHIDPGTAFGTGMHETTQLCIRQIRKYVTKNTRILDVGCGSGILGMLALKFGAAYSVGTDLDPCAIEATHENMEANGISKDWYEVMIGNIIDDKSVQDHVGYECYDIVVANILADVLVGLTPVIVNQLKKGGIYITSGIIDDKEQDVVDAVKAAGLQVLDVAYQGEWVCVTAKKMCLPGEQV</sequence>
<dbReference type="Gene3D" id="3.40.50.150">
    <property type="entry name" value="Vaccinia Virus protein VP39"/>
    <property type="match status" value="1"/>
</dbReference>
<dbReference type="GO" id="GO:0005840">
    <property type="term" value="C:ribosome"/>
    <property type="evidence" value="ECO:0007669"/>
    <property type="project" value="UniProtKB-KW"/>
</dbReference>
<keyword evidence="3 6" id="KW-0489">Methyltransferase</keyword>
<comment type="catalytic activity">
    <reaction evidence="6">
        <text>L-lysyl-[protein] + 3 S-adenosyl-L-methionine = N(6),N(6),N(6)-trimethyl-L-lysyl-[protein] + 3 S-adenosyl-L-homocysteine + 3 H(+)</text>
        <dbReference type="Rhea" id="RHEA:54192"/>
        <dbReference type="Rhea" id="RHEA-COMP:9752"/>
        <dbReference type="Rhea" id="RHEA-COMP:13826"/>
        <dbReference type="ChEBI" id="CHEBI:15378"/>
        <dbReference type="ChEBI" id="CHEBI:29969"/>
        <dbReference type="ChEBI" id="CHEBI:57856"/>
        <dbReference type="ChEBI" id="CHEBI:59789"/>
        <dbReference type="ChEBI" id="CHEBI:61961"/>
    </reaction>
</comment>
<keyword evidence="5 6" id="KW-0949">S-adenosyl-L-methionine</keyword>
<keyword evidence="2 6" id="KW-0963">Cytoplasm</keyword>
<comment type="function">
    <text evidence="6">Methylates ribosomal protein L11.</text>
</comment>
<protein>
    <recommendedName>
        <fullName evidence="6">Ribosomal protein L11 methyltransferase</fullName>
        <shortName evidence="6">L11 Mtase</shortName>
        <ecNumber evidence="6">2.1.1.-</ecNumber>
    </recommendedName>
</protein>
<keyword evidence="7" id="KW-0689">Ribosomal protein</keyword>
<dbReference type="GO" id="GO:0032259">
    <property type="term" value="P:methylation"/>
    <property type="evidence" value="ECO:0007669"/>
    <property type="project" value="UniProtKB-KW"/>
</dbReference>
<evidence type="ECO:0000313" key="8">
    <source>
        <dbReference type="Proteomes" id="UP000824223"/>
    </source>
</evidence>
<dbReference type="PIRSF" id="PIRSF000401">
    <property type="entry name" value="RPL11_MTase"/>
    <property type="match status" value="1"/>
</dbReference>
<comment type="caution">
    <text evidence="7">The sequence shown here is derived from an EMBL/GenBank/DDBJ whole genome shotgun (WGS) entry which is preliminary data.</text>
</comment>
<reference evidence="7" key="2">
    <citation type="submission" date="2021-04" db="EMBL/GenBank/DDBJ databases">
        <authorList>
            <person name="Gilroy R."/>
        </authorList>
    </citation>
    <scope>NUCLEOTIDE SEQUENCE</scope>
    <source>
        <strain evidence="7">ChiSjej2B20-11307</strain>
    </source>
</reference>
<evidence type="ECO:0000256" key="6">
    <source>
        <dbReference type="HAMAP-Rule" id="MF_00735"/>
    </source>
</evidence>
<dbReference type="EMBL" id="DXAK01000012">
    <property type="protein sequence ID" value="HJA06008.1"/>
    <property type="molecule type" value="Genomic_DNA"/>
</dbReference>
<feature type="binding site" evidence="6">
    <location>
        <position position="159"/>
    </location>
    <ligand>
        <name>S-adenosyl-L-methionine</name>
        <dbReference type="ChEBI" id="CHEBI:59789"/>
    </ligand>
</feature>
<evidence type="ECO:0000256" key="3">
    <source>
        <dbReference type="ARBA" id="ARBA00022603"/>
    </source>
</evidence>
<reference evidence="7" key="1">
    <citation type="journal article" date="2021" name="PeerJ">
        <title>Extensive microbial diversity within the chicken gut microbiome revealed by metagenomics and culture.</title>
        <authorList>
            <person name="Gilroy R."/>
            <person name="Ravi A."/>
            <person name="Getino M."/>
            <person name="Pursley I."/>
            <person name="Horton D.L."/>
            <person name="Alikhan N.F."/>
            <person name="Baker D."/>
            <person name="Gharbi K."/>
            <person name="Hall N."/>
            <person name="Watson M."/>
            <person name="Adriaenssens E.M."/>
            <person name="Foster-Nyarko E."/>
            <person name="Jarju S."/>
            <person name="Secka A."/>
            <person name="Antonio M."/>
            <person name="Oren A."/>
            <person name="Chaudhuri R.R."/>
            <person name="La Ragione R."/>
            <person name="Hildebrand F."/>
            <person name="Pallen M.J."/>
        </authorList>
    </citation>
    <scope>NUCLEOTIDE SEQUENCE</scope>
    <source>
        <strain evidence="7">ChiSjej2B20-11307</strain>
    </source>
</reference>
<comment type="similarity">
    <text evidence="1 6">Belongs to the methyltransferase superfamily. PrmA family.</text>
</comment>
<dbReference type="CDD" id="cd02440">
    <property type="entry name" value="AdoMet_MTases"/>
    <property type="match status" value="1"/>
</dbReference>
<name>A0A9D2H7H9_9FIRM</name>
<organism evidence="7 8">
    <name type="scientific">Candidatus Mediterraneibacter pullicola</name>
    <dbReference type="NCBI Taxonomy" id="2838682"/>
    <lineage>
        <taxon>Bacteria</taxon>
        <taxon>Bacillati</taxon>
        <taxon>Bacillota</taxon>
        <taxon>Clostridia</taxon>
        <taxon>Lachnospirales</taxon>
        <taxon>Lachnospiraceae</taxon>
        <taxon>Mediterraneibacter</taxon>
    </lineage>
</organism>